<dbReference type="Proteomes" id="UP000236724">
    <property type="component" value="Unassembled WGS sequence"/>
</dbReference>
<keyword evidence="3" id="KW-1133">Transmembrane helix</keyword>
<dbReference type="GO" id="GO:0008758">
    <property type="term" value="F:UDP-2,3-diacylglucosamine hydrolase activity"/>
    <property type="evidence" value="ECO:0007669"/>
    <property type="project" value="TreeGrafter"/>
</dbReference>
<dbReference type="OrthoDB" id="9780884at2"/>
<protein>
    <submittedName>
        <fullName evidence="5">Putative metallophosphoesterase</fullName>
        <ecNumber evidence="5">3.1.-.-</ecNumber>
    </submittedName>
</protein>
<evidence type="ECO:0000256" key="1">
    <source>
        <dbReference type="ARBA" id="ARBA00022723"/>
    </source>
</evidence>
<feature type="transmembrane region" description="Helical" evidence="3">
    <location>
        <begin position="107"/>
        <end position="125"/>
    </location>
</feature>
<dbReference type="GO" id="GO:0046872">
    <property type="term" value="F:metal ion binding"/>
    <property type="evidence" value="ECO:0007669"/>
    <property type="project" value="UniProtKB-KW"/>
</dbReference>
<dbReference type="PANTHER" id="PTHR31302">
    <property type="entry name" value="TRANSMEMBRANE PROTEIN WITH METALLOPHOSPHOESTERASE DOMAIN-RELATED"/>
    <property type="match status" value="1"/>
</dbReference>
<proteinExistence type="predicted"/>
<dbReference type="Gene3D" id="3.60.21.10">
    <property type="match status" value="1"/>
</dbReference>
<feature type="transmembrane region" description="Helical" evidence="3">
    <location>
        <begin position="6"/>
        <end position="23"/>
    </location>
</feature>
<dbReference type="InterPro" id="IPR029052">
    <property type="entry name" value="Metallo-depent_PP-like"/>
</dbReference>
<evidence type="ECO:0000259" key="4">
    <source>
        <dbReference type="Pfam" id="PF00149"/>
    </source>
</evidence>
<keyword evidence="2 5" id="KW-0378">Hydrolase</keyword>
<dbReference type="CDD" id="cd07385">
    <property type="entry name" value="MPP_YkuE_C"/>
    <property type="match status" value="1"/>
</dbReference>
<name>A0A1H6F8V0_9GAMM</name>
<evidence type="ECO:0000256" key="2">
    <source>
        <dbReference type="ARBA" id="ARBA00022801"/>
    </source>
</evidence>
<dbReference type="GO" id="GO:0016020">
    <property type="term" value="C:membrane"/>
    <property type="evidence" value="ECO:0007669"/>
    <property type="project" value="GOC"/>
</dbReference>
<dbReference type="SUPFAM" id="SSF56300">
    <property type="entry name" value="Metallo-dependent phosphatases"/>
    <property type="match status" value="1"/>
</dbReference>
<evidence type="ECO:0000256" key="3">
    <source>
        <dbReference type="SAM" id="Phobius"/>
    </source>
</evidence>
<keyword evidence="3" id="KW-0812">Transmembrane</keyword>
<dbReference type="EC" id="3.1.-.-" evidence="5"/>
<dbReference type="GO" id="GO:0009245">
    <property type="term" value="P:lipid A biosynthetic process"/>
    <property type="evidence" value="ECO:0007669"/>
    <property type="project" value="TreeGrafter"/>
</dbReference>
<keyword evidence="3" id="KW-0472">Membrane</keyword>
<feature type="domain" description="Calcineurin-like phosphoesterase" evidence="4">
    <location>
        <begin position="151"/>
        <end position="314"/>
    </location>
</feature>
<gene>
    <name evidence="5" type="ORF">MBHS_01584</name>
</gene>
<keyword evidence="1" id="KW-0479">Metal-binding</keyword>
<feature type="transmembrane region" description="Helical" evidence="3">
    <location>
        <begin position="35"/>
        <end position="58"/>
    </location>
</feature>
<keyword evidence="6" id="KW-1185">Reference proteome</keyword>
<dbReference type="RefSeq" id="WP_103919616.1">
    <property type="nucleotide sequence ID" value="NZ_FMSV02000376.1"/>
</dbReference>
<dbReference type="InterPro" id="IPR004843">
    <property type="entry name" value="Calcineurin-like_PHP"/>
</dbReference>
<sequence>MREIIVFSVFISVMAIVNGYIYWRFFKKIQHWPQACLVPAVLMFGEIVFALDIVLAVLPDSTLLYLVNGTFVGISFMLFVVAITYDLTLTVSRKVPFNQERRKTIKILFDMTMLIAAIAYLLRGLSQGLKPPRLNTVGVKIKDFPISGFNLVQLSDVHVGRTIKQDFVRDLVQRVNALQPDLVVITGDLTDLPVTRIQQDLKPLQDIQADTYFVLGNHEYFHDPEATLEYLQTLGIQVLNNRHVSLQTRKGAFNLVGFNDVIGQRMERLAPDIDKAYQQLDTTLPTLVLAHQPKMILEMADYRCDLMLSGHTHGGQIFPFGLLVLLSQPYLAGLYQHNAVQQIFVSRGTGYWGPPLRVLAASEISQIIIHA</sequence>
<dbReference type="PANTHER" id="PTHR31302:SF31">
    <property type="entry name" value="PHOSPHODIESTERASE YAEI"/>
    <property type="match status" value="1"/>
</dbReference>
<dbReference type="AlphaFoldDB" id="A0A1H6F8V0"/>
<dbReference type="EMBL" id="FMSV02000376">
    <property type="protein sequence ID" value="SEH05729.1"/>
    <property type="molecule type" value="Genomic_DNA"/>
</dbReference>
<feature type="transmembrane region" description="Helical" evidence="3">
    <location>
        <begin position="64"/>
        <end position="87"/>
    </location>
</feature>
<reference evidence="5 6" key="1">
    <citation type="submission" date="2016-10" db="EMBL/GenBank/DDBJ databases">
        <authorList>
            <person name="de Groot N.N."/>
        </authorList>
    </citation>
    <scope>NUCLEOTIDE SEQUENCE [LARGE SCALE GENOMIC DNA]</scope>
    <source>
        <strain evidence="5">MBHS1</strain>
    </source>
</reference>
<dbReference type="InterPro" id="IPR051158">
    <property type="entry name" value="Metallophosphoesterase_sf"/>
</dbReference>
<evidence type="ECO:0000313" key="6">
    <source>
        <dbReference type="Proteomes" id="UP000236724"/>
    </source>
</evidence>
<organism evidence="5 6">
    <name type="scientific">Candidatus Venteria ishoeyi</name>
    <dbReference type="NCBI Taxonomy" id="1899563"/>
    <lineage>
        <taxon>Bacteria</taxon>
        <taxon>Pseudomonadati</taxon>
        <taxon>Pseudomonadota</taxon>
        <taxon>Gammaproteobacteria</taxon>
        <taxon>Thiotrichales</taxon>
        <taxon>Thiotrichaceae</taxon>
        <taxon>Venteria</taxon>
    </lineage>
</organism>
<dbReference type="Pfam" id="PF00149">
    <property type="entry name" value="Metallophos"/>
    <property type="match status" value="1"/>
</dbReference>
<evidence type="ECO:0000313" key="5">
    <source>
        <dbReference type="EMBL" id="SEH05729.1"/>
    </source>
</evidence>
<accession>A0A1H6F8V0</accession>